<dbReference type="EMBL" id="CM007649">
    <property type="protein sequence ID" value="ONM36314.1"/>
    <property type="molecule type" value="Genomic_DNA"/>
</dbReference>
<evidence type="ECO:0000256" key="1">
    <source>
        <dbReference type="SAM" id="MobiDB-lite"/>
    </source>
</evidence>
<dbReference type="EMBL" id="CM007649">
    <property type="protein sequence ID" value="ONM36310.1"/>
    <property type="molecule type" value="Genomic_DNA"/>
</dbReference>
<dbReference type="EMBL" id="CM007649">
    <property type="protein sequence ID" value="ONM36309.1"/>
    <property type="molecule type" value="Genomic_DNA"/>
</dbReference>
<proteinExistence type="evidence at transcript level"/>
<sequence>MPAVDVSSLAPILLNLGAAPAPVLDGKETSPGHKSHCSRAISAIPATSSGMPHAAIPLAHRVSRAQISYFYAPTQHRPSHHGARNPSVATNHCCPTWHPDCGCIHLGASPTTLHHHRRSSSPPRCRPEYHRHRHRACR</sequence>
<evidence type="ECO:0000313" key="2">
    <source>
        <dbReference type="EMBL" id="ACN34541.1"/>
    </source>
</evidence>
<dbReference type="AlphaFoldDB" id="C0PH75"/>
<gene>
    <name evidence="3" type="ORF">ZEAMMB73_Zm00001d042795</name>
</gene>
<organism evidence="2">
    <name type="scientific">Zea mays</name>
    <name type="common">Maize</name>
    <dbReference type="NCBI Taxonomy" id="4577"/>
    <lineage>
        <taxon>Eukaryota</taxon>
        <taxon>Viridiplantae</taxon>
        <taxon>Streptophyta</taxon>
        <taxon>Embryophyta</taxon>
        <taxon>Tracheophyta</taxon>
        <taxon>Spermatophyta</taxon>
        <taxon>Magnoliopsida</taxon>
        <taxon>Liliopsida</taxon>
        <taxon>Poales</taxon>
        <taxon>Poaceae</taxon>
        <taxon>PACMAD clade</taxon>
        <taxon>Panicoideae</taxon>
        <taxon>Andropogonodae</taxon>
        <taxon>Andropogoneae</taxon>
        <taxon>Tripsacinae</taxon>
        <taxon>Zea</taxon>
    </lineage>
</organism>
<feature type="compositionally biased region" description="Basic residues" evidence="1">
    <location>
        <begin position="129"/>
        <end position="138"/>
    </location>
</feature>
<reference evidence="2" key="1">
    <citation type="journal article" date="2009" name="PLoS Genet.">
        <title>Sequencing, mapping, and analysis of 27,455 maize full-length cDNAs.</title>
        <authorList>
            <person name="Soderlund C."/>
            <person name="Descour A."/>
            <person name="Kudrna D."/>
            <person name="Bomhoff M."/>
            <person name="Boyd L."/>
            <person name="Currie J."/>
            <person name="Angelova A."/>
            <person name="Collura K."/>
            <person name="Wissotski M."/>
            <person name="Ashley E."/>
            <person name="Morrow D."/>
            <person name="Fernandes J."/>
            <person name="Walbot V."/>
            <person name="Yu Y."/>
        </authorList>
    </citation>
    <scope>NUCLEOTIDE SEQUENCE</scope>
    <source>
        <strain evidence="2">B73</strain>
    </source>
</reference>
<evidence type="ECO:0000313" key="3">
    <source>
        <dbReference type="EMBL" id="ONM36309.1"/>
    </source>
</evidence>
<name>C0PH75_MAIZE</name>
<accession>C0PH75</accession>
<feature type="region of interest" description="Disordered" evidence="1">
    <location>
        <begin position="112"/>
        <end position="138"/>
    </location>
</feature>
<protein>
    <submittedName>
        <fullName evidence="2">Uncharacterized protein</fullName>
    </submittedName>
</protein>
<reference evidence="3" key="2">
    <citation type="submission" date="2015-12" db="EMBL/GenBank/DDBJ databases">
        <title>Update maize B73 reference genome by single molecule sequencing technologies.</title>
        <authorList>
            <consortium name="Maize Genome Sequencing Project"/>
            <person name="Ware D."/>
        </authorList>
    </citation>
    <scope>NUCLEOTIDE SEQUENCE [LARGE SCALE GENOMIC DNA]</scope>
    <source>
        <tissue evidence="3">Seedling</tissue>
    </source>
</reference>
<dbReference type="EMBL" id="BT067644">
    <property type="protein sequence ID" value="ACN34541.1"/>
    <property type="molecule type" value="mRNA"/>
</dbReference>